<dbReference type="SMART" id="SM00181">
    <property type="entry name" value="EGF"/>
    <property type="match status" value="3"/>
</dbReference>
<dbReference type="Proteomes" id="UP001164746">
    <property type="component" value="Chromosome 10"/>
</dbReference>
<dbReference type="InterPro" id="IPR050348">
    <property type="entry name" value="Protein-Tyr_Phosphatase"/>
</dbReference>
<dbReference type="SMART" id="SM00194">
    <property type="entry name" value="PTPc"/>
    <property type="match status" value="1"/>
</dbReference>
<dbReference type="InterPro" id="IPR000742">
    <property type="entry name" value="EGF"/>
</dbReference>
<reference evidence="8" key="1">
    <citation type="submission" date="2022-11" db="EMBL/GenBank/DDBJ databases">
        <title>Centuries of genome instability and evolution in soft-shell clam transmissible cancer (bioRxiv).</title>
        <authorList>
            <person name="Hart S.F.M."/>
            <person name="Yonemitsu M.A."/>
            <person name="Giersch R.M."/>
            <person name="Beal B.F."/>
            <person name="Arriagada G."/>
            <person name="Davis B.W."/>
            <person name="Ostrander E.A."/>
            <person name="Goff S.P."/>
            <person name="Metzger M.J."/>
        </authorList>
    </citation>
    <scope>NUCLEOTIDE SEQUENCE</scope>
    <source>
        <strain evidence="8">MELC-2E11</strain>
        <tissue evidence="8">Siphon/mantle</tissue>
    </source>
</reference>
<gene>
    <name evidence="8" type="ORF">MAR_032491</name>
</gene>
<feature type="signal peptide" evidence="6">
    <location>
        <begin position="1"/>
        <end position="20"/>
    </location>
</feature>
<dbReference type="InterPro" id="IPR029021">
    <property type="entry name" value="Prot-tyrosine_phosphatase-like"/>
</dbReference>
<feature type="domain" description="Tyrosine-protein phosphatase" evidence="7">
    <location>
        <begin position="466"/>
        <end position="614"/>
    </location>
</feature>
<dbReference type="SUPFAM" id="SSF57184">
    <property type="entry name" value="Growth factor receptor domain"/>
    <property type="match status" value="1"/>
</dbReference>
<name>A0ABY7F8E6_MYAAR</name>
<comment type="similarity">
    <text evidence="1">Belongs to the protein-tyrosine phosphatase family.</text>
</comment>
<sequence>MVGALGIGIIFGLLFSDITARNECTNCKCCNHNSCFWGGTCTWGCKDGYWGNKCYKECHNNMCVQCDRNTGLICSKCVEGYYGSNCEHSCQPGHYVYYNKECRGCGFSGCTCNSHLDCDGCLEGYYANQKYPFCLECPTNCKQCTAWCMAYEDGYYPNENGECINCSVRCLDGHCDSVSGKCKEGCSQGFWGKLCNQKCNASCNKCNRFNGECLECASNRKYGPNCDMNCTGTCVDKECYVSGKCTNGCLEDNFGEMCEHECDHNCIKSGHGTRCSAKSGKCLHGCTSGYTAAVCLKDPEETSSGSRVGAIGGTVGGSVILSIAIIAVIAFIALRKRYGNKETSTFKTDQNDEEHVDSSYVYATVNKNRAAQPDVIYATTSDGSTQKVVVSNLYCKNTPEKKARTKMIEIEDNLEIDDEDAIARENVIRFEEDGGVYYNNANEVNKTKVKVEEFPAYVTEKTNCSYEEEFKKFPYGLTKSYEDSQKAINMSRNRYKGIYPYDDSRVKVWYNGSDYINASFIDGYKRRNEYIATLGPMSKQLGDFGLFWEVVWQQKVEKVVMVTNLIEEEKEKCEQYWPDVGSSARYGNVNVTCLSEDEYAEFTRRTFQIYQSQF</sequence>
<evidence type="ECO:0000256" key="5">
    <source>
        <dbReference type="SAM" id="Phobius"/>
    </source>
</evidence>
<evidence type="ECO:0000256" key="2">
    <source>
        <dbReference type="ARBA" id="ARBA00013064"/>
    </source>
</evidence>
<dbReference type="PROSITE" id="PS50055">
    <property type="entry name" value="TYR_PHOSPHATASE_PTP"/>
    <property type="match status" value="1"/>
</dbReference>
<evidence type="ECO:0000313" key="9">
    <source>
        <dbReference type="Proteomes" id="UP001164746"/>
    </source>
</evidence>
<dbReference type="PANTHER" id="PTHR19134:SF562">
    <property type="entry name" value="PROTEIN-TYROSINE-PHOSPHATASE"/>
    <property type="match status" value="1"/>
</dbReference>
<dbReference type="Gene3D" id="3.90.190.10">
    <property type="entry name" value="Protein tyrosine phosphatase superfamily"/>
    <property type="match status" value="1"/>
</dbReference>
<evidence type="ECO:0000256" key="6">
    <source>
        <dbReference type="SAM" id="SignalP"/>
    </source>
</evidence>
<feature type="transmembrane region" description="Helical" evidence="5">
    <location>
        <begin position="310"/>
        <end position="334"/>
    </location>
</feature>
<evidence type="ECO:0000313" key="8">
    <source>
        <dbReference type="EMBL" id="WAR17897.1"/>
    </source>
</evidence>
<keyword evidence="9" id="KW-1185">Reference proteome</keyword>
<keyword evidence="5" id="KW-0472">Membrane</keyword>
<dbReference type="EC" id="3.1.3.48" evidence="2"/>
<evidence type="ECO:0000256" key="3">
    <source>
        <dbReference type="ARBA" id="ARBA00022801"/>
    </source>
</evidence>
<dbReference type="Pfam" id="PF00102">
    <property type="entry name" value="Y_phosphatase"/>
    <property type="match status" value="1"/>
</dbReference>
<keyword evidence="5" id="KW-0812">Transmembrane</keyword>
<proteinExistence type="inferred from homology"/>
<dbReference type="EMBL" id="CP111021">
    <property type="protein sequence ID" value="WAR17897.1"/>
    <property type="molecule type" value="Genomic_DNA"/>
</dbReference>
<evidence type="ECO:0000259" key="7">
    <source>
        <dbReference type="PROSITE" id="PS50055"/>
    </source>
</evidence>
<organism evidence="8 9">
    <name type="scientific">Mya arenaria</name>
    <name type="common">Soft-shell clam</name>
    <dbReference type="NCBI Taxonomy" id="6604"/>
    <lineage>
        <taxon>Eukaryota</taxon>
        <taxon>Metazoa</taxon>
        <taxon>Spiralia</taxon>
        <taxon>Lophotrochozoa</taxon>
        <taxon>Mollusca</taxon>
        <taxon>Bivalvia</taxon>
        <taxon>Autobranchia</taxon>
        <taxon>Heteroconchia</taxon>
        <taxon>Euheterodonta</taxon>
        <taxon>Imparidentia</taxon>
        <taxon>Neoheterodontei</taxon>
        <taxon>Myida</taxon>
        <taxon>Myoidea</taxon>
        <taxon>Myidae</taxon>
        <taxon>Mya</taxon>
    </lineage>
</organism>
<protein>
    <recommendedName>
        <fullName evidence="2">protein-tyrosine-phosphatase</fullName>
        <ecNumber evidence="2">3.1.3.48</ecNumber>
    </recommendedName>
</protein>
<accession>A0ABY7F8E6</accession>
<keyword evidence="6" id="KW-0732">Signal</keyword>
<dbReference type="PANTHER" id="PTHR19134">
    <property type="entry name" value="RECEPTOR-TYPE TYROSINE-PROTEIN PHOSPHATASE"/>
    <property type="match status" value="1"/>
</dbReference>
<feature type="chain" id="PRO_5045701196" description="protein-tyrosine-phosphatase" evidence="6">
    <location>
        <begin position="21"/>
        <end position="614"/>
    </location>
</feature>
<dbReference type="InterPro" id="IPR009030">
    <property type="entry name" value="Growth_fac_rcpt_cys_sf"/>
</dbReference>
<evidence type="ECO:0000256" key="1">
    <source>
        <dbReference type="ARBA" id="ARBA00009580"/>
    </source>
</evidence>
<dbReference type="SUPFAM" id="SSF52799">
    <property type="entry name" value="(Phosphotyrosine protein) phosphatases II"/>
    <property type="match status" value="1"/>
</dbReference>
<dbReference type="InterPro" id="IPR000242">
    <property type="entry name" value="PTP_cat"/>
</dbReference>
<keyword evidence="4" id="KW-0904">Protein phosphatase</keyword>
<keyword evidence="5" id="KW-1133">Transmembrane helix</keyword>
<evidence type="ECO:0000256" key="4">
    <source>
        <dbReference type="ARBA" id="ARBA00022912"/>
    </source>
</evidence>
<keyword evidence="3" id="KW-0378">Hydrolase</keyword>